<dbReference type="PANTHER" id="PTHR47396:SF1">
    <property type="entry name" value="ATP-DEPENDENT HELICASE IRC3-RELATED"/>
    <property type="match status" value="1"/>
</dbReference>
<evidence type="ECO:0000313" key="3">
    <source>
        <dbReference type="Proteomes" id="UP000334340"/>
    </source>
</evidence>
<dbReference type="GO" id="GO:0003677">
    <property type="term" value="F:DNA binding"/>
    <property type="evidence" value="ECO:0007669"/>
    <property type="project" value="InterPro"/>
</dbReference>
<accession>A0A564ZJ92</accession>
<reference evidence="2 3" key="1">
    <citation type="submission" date="2019-07" db="EMBL/GenBank/DDBJ databases">
        <authorList>
            <person name="Cremers G."/>
        </authorList>
    </citation>
    <scope>NUCLEOTIDE SEQUENCE [LARGE SCALE GENOMIC DNA]</scope>
</reference>
<dbReference type="SUPFAM" id="SSF52540">
    <property type="entry name" value="P-loop containing nucleoside triphosphate hydrolases"/>
    <property type="match status" value="1"/>
</dbReference>
<dbReference type="NCBIfam" id="NF046055">
    <property type="entry name" value="restr_BPTD_3080"/>
    <property type="match status" value="1"/>
</dbReference>
<proteinExistence type="predicted"/>
<keyword evidence="2" id="KW-0255">Endonuclease</keyword>
<dbReference type="Proteomes" id="UP000334340">
    <property type="component" value="Unassembled WGS sequence"/>
</dbReference>
<keyword evidence="3" id="KW-1185">Reference proteome</keyword>
<dbReference type="Pfam" id="PF04851">
    <property type="entry name" value="ResIII"/>
    <property type="match status" value="1"/>
</dbReference>
<keyword evidence="2" id="KW-0378">Hydrolase</keyword>
<dbReference type="InterPro" id="IPR027417">
    <property type="entry name" value="P-loop_NTPase"/>
</dbReference>
<dbReference type="InterPro" id="IPR006935">
    <property type="entry name" value="Helicase/UvrB_N"/>
</dbReference>
<dbReference type="Gene3D" id="3.40.50.300">
    <property type="entry name" value="P-loop containing nucleotide triphosphate hydrolases"/>
    <property type="match status" value="2"/>
</dbReference>
<evidence type="ECO:0000313" key="2">
    <source>
        <dbReference type="EMBL" id="VUZ85243.1"/>
    </source>
</evidence>
<sequence>MPRTTIDRLIINSPYEEPARHWRYERETRLFDLVEGRRPAGYVVASENSMAFDDPGIFVEIPLVNQIRPRVKAWREAGYPGVTSITKRLLDYWRDPEEFEVRRLFFCQLEAIETLIWLTEAPAAERMGVEISGDGGAFARQCCKMATGSGKTIVMAMVIAWQILNKVTYPQDARFAKHVLVLAPGLTVKSRLAVLEPAAEGNYYEVFRIVPPALLDTLRQGKVLVHNWHTLSWDSEEQVKKRRSVDKRGVKSDEAYTREVLGKMANARNLLVINDEAHHAWRVNWEAEGKYLRARDLKDSAEEATVWIGGLDRLHRSRGILTCYDFSATPFTPSGKKSSEEALFGWIVSDFGLNDAIESGLVKTPRVVVRDDAVPDARTYKSRLYHIYNDPDVKDDLNHRAELHEPLPDLVLNAYYLLGYDWREAWKAWAEAGLRTPPVMITVCNRTETAARVKHAFDSKRIHIDELCDSERILHIDSKVLDEAEAREAVDSEQGTVDSEEEISDPLLTTIHKPLTTAQKAELLRKTVDTVGRPGQPGEKIQKVISVGMLSEGWDAKTVTHIMGLRAFTSQLLCEQVVGRGLRRTSYEVNPDTGLFEPEYVNIFGVPFTFLPHEGGQDGPPPPPTPKTEVKPELAKAAFEIRWPNVVRIDHIFQPTLTLDWSRVRPLELDAAQTAQVAELAPILEGKPDVTKINRIELERLAREFRTQRIIFETARDVFDQMQHDWRGSREVLLAQLVRLAEQFIRSDRIAFHPSLFYQDDLRRRLIVTLNMSRIVQHIWEAVRQENTERLTPVFDRDHPIRSTGEMRAWYTGKPCERTRRSHINVCVYDSTWEASDAFVLDDSDHISAWVKNDHLGFEVLYVYRGVVRKYRPDFLVRLVNGEMLILETKGQDTEQDQVKRRYLDEWTQAVNAHGGFGRWRWAVARQPGEIRDILMRSAAEESGD</sequence>
<dbReference type="AlphaFoldDB" id="A0A564ZJ92"/>
<keyword evidence="2" id="KW-0540">Nuclease</keyword>
<organism evidence="2 3">
    <name type="scientific">Candidatus Methylomirabilis lanthanidiphila</name>
    <dbReference type="NCBI Taxonomy" id="2211376"/>
    <lineage>
        <taxon>Bacteria</taxon>
        <taxon>Candidatus Methylomirabilota</taxon>
        <taxon>Candidatus Methylomirabilia</taxon>
        <taxon>Candidatus Methylomirabilales</taxon>
        <taxon>Candidatus Methylomirabilaceae</taxon>
        <taxon>Candidatus Methylomirabilis</taxon>
    </lineage>
</organism>
<dbReference type="PANTHER" id="PTHR47396">
    <property type="entry name" value="TYPE I RESTRICTION ENZYME ECOKI R PROTEIN"/>
    <property type="match status" value="1"/>
</dbReference>
<dbReference type="InterPro" id="IPR050742">
    <property type="entry name" value="Helicase_Restrict-Modif_Enz"/>
</dbReference>
<dbReference type="EMBL" id="CABIKM010000025">
    <property type="protein sequence ID" value="VUZ85243.1"/>
    <property type="molecule type" value="Genomic_DNA"/>
</dbReference>
<feature type="domain" description="Helicase/UvrB N-terminal" evidence="1">
    <location>
        <begin position="108"/>
        <end position="286"/>
    </location>
</feature>
<name>A0A564ZJ92_9BACT</name>
<evidence type="ECO:0000259" key="1">
    <source>
        <dbReference type="Pfam" id="PF04851"/>
    </source>
</evidence>
<dbReference type="GO" id="GO:0005524">
    <property type="term" value="F:ATP binding"/>
    <property type="evidence" value="ECO:0007669"/>
    <property type="project" value="InterPro"/>
</dbReference>
<dbReference type="GO" id="GO:0016787">
    <property type="term" value="F:hydrolase activity"/>
    <property type="evidence" value="ECO:0007669"/>
    <property type="project" value="InterPro"/>
</dbReference>
<protein>
    <submittedName>
        <fullName evidence="2">Restriction endonuclease</fullName>
    </submittedName>
</protein>
<gene>
    <name evidence="2" type="ORF">MELA_01625</name>
</gene>
<dbReference type="GO" id="GO:0005829">
    <property type="term" value="C:cytosol"/>
    <property type="evidence" value="ECO:0007669"/>
    <property type="project" value="TreeGrafter"/>
</dbReference>
<dbReference type="GO" id="GO:0004519">
    <property type="term" value="F:endonuclease activity"/>
    <property type="evidence" value="ECO:0007669"/>
    <property type="project" value="UniProtKB-KW"/>
</dbReference>